<name>A0A2B8B9I0_9PROT</name>
<dbReference type="AlphaFoldDB" id="A0A2B8B9I0"/>
<dbReference type="Gene3D" id="3.40.830.10">
    <property type="entry name" value="LigB-like"/>
    <property type="match status" value="1"/>
</dbReference>
<reference evidence="3" key="1">
    <citation type="submission" date="2017-10" db="EMBL/GenBank/DDBJ databases">
        <authorList>
            <person name="Kravchenko I.K."/>
            <person name="Grouzdev D.S."/>
        </authorList>
    </citation>
    <scope>NUCLEOTIDE SEQUENCE [LARGE SCALE GENOMIC DNA]</scope>
    <source>
        <strain evidence="3">B2</strain>
    </source>
</reference>
<gene>
    <name evidence="2" type="ORF">CRT60_30865</name>
</gene>
<dbReference type="Proteomes" id="UP000225379">
    <property type="component" value="Unassembled WGS sequence"/>
</dbReference>
<dbReference type="EMBL" id="PDKW01000043">
    <property type="protein sequence ID" value="PGH54213.1"/>
    <property type="molecule type" value="Genomic_DNA"/>
</dbReference>
<dbReference type="GO" id="GO:0008198">
    <property type="term" value="F:ferrous iron binding"/>
    <property type="evidence" value="ECO:0007669"/>
    <property type="project" value="InterPro"/>
</dbReference>
<organism evidence="2 3">
    <name type="scientific">Azospirillum palustre</name>
    <dbReference type="NCBI Taxonomy" id="2044885"/>
    <lineage>
        <taxon>Bacteria</taxon>
        <taxon>Pseudomonadati</taxon>
        <taxon>Pseudomonadota</taxon>
        <taxon>Alphaproteobacteria</taxon>
        <taxon>Rhodospirillales</taxon>
        <taxon>Azospirillaceae</taxon>
        <taxon>Azospirillum</taxon>
    </lineage>
</organism>
<dbReference type="InterPro" id="IPR004183">
    <property type="entry name" value="Xdiol_dOase_suB"/>
</dbReference>
<dbReference type="OrthoDB" id="8673673at2"/>
<accession>A0A2B8B9I0</accession>
<proteinExistence type="predicted"/>
<feature type="domain" description="Extradiol ring-cleavage dioxygenase class III enzyme subunit B" evidence="1">
    <location>
        <begin position="63"/>
        <end position="297"/>
    </location>
</feature>
<dbReference type="Pfam" id="PF02900">
    <property type="entry name" value="LigB"/>
    <property type="match status" value="1"/>
</dbReference>
<evidence type="ECO:0000313" key="2">
    <source>
        <dbReference type="EMBL" id="PGH54213.1"/>
    </source>
</evidence>
<evidence type="ECO:0000259" key="1">
    <source>
        <dbReference type="Pfam" id="PF02900"/>
    </source>
</evidence>
<protein>
    <recommendedName>
        <fullName evidence="1">Extradiol ring-cleavage dioxygenase class III enzyme subunit B domain-containing protein</fullName>
    </recommendedName>
</protein>
<evidence type="ECO:0000313" key="3">
    <source>
        <dbReference type="Proteomes" id="UP000225379"/>
    </source>
</evidence>
<sequence>MAKIVLGLGTAHSTQCSVKPEWWAEHAKLDRKRTPYERLEADAPAWMPEQLTDEVWTRKYEATQSAIATLGRALKDAAPDVLVVVGDDQHELFLDDCLPAFSVFMGPEIWDLPGSPENLAPSHRAGRWAVHADEPDRYACEPALARWMVRHLIDAEFDVAQFTRQPEGRSLGHAWTFVKRRLMTDMAPIPMVPVLINTYFPPNQPTPKRCYALGQAIRAAVESWPDDRRVAVVASGGLSHFVIDEDLDRAVIKAMADKDADTLRGLPMDKLQSGSSEILNWVVAAGALEDKRMELVDYVPGYRSSAGTGCGMTFATWS</sequence>
<comment type="caution">
    <text evidence="2">The sequence shown here is derived from an EMBL/GenBank/DDBJ whole genome shotgun (WGS) entry which is preliminary data.</text>
</comment>
<dbReference type="SUPFAM" id="SSF53213">
    <property type="entry name" value="LigB-like"/>
    <property type="match status" value="1"/>
</dbReference>
<keyword evidence="3" id="KW-1185">Reference proteome</keyword>
<dbReference type="GO" id="GO:0016702">
    <property type="term" value="F:oxidoreductase activity, acting on single donors with incorporation of molecular oxygen, incorporation of two atoms of oxygen"/>
    <property type="evidence" value="ECO:0007669"/>
    <property type="project" value="UniProtKB-ARBA"/>
</dbReference>
<dbReference type="RefSeq" id="WP_098740255.1">
    <property type="nucleotide sequence ID" value="NZ_PDKW01000043.1"/>
</dbReference>